<dbReference type="Pfam" id="PF06235">
    <property type="entry name" value="NAD4L"/>
    <property type="match status" value="1"/>
</dbReference>
<reference evidence="2" key="1">
    <citation type="journal article" date="2016" name="Parasit. Vectors">
        <title>The complete mitochondrial genome of the tapeworm Cladotaenia vulturi (Cestoda: Paruterinidae): gene arrangement and phylogenetic relationships with other cestodes.</title>
        <authorList>
            <person name="Guo A."/>
        </authorList>
    </citation>
    <scope>NUCLEOTIDE SEQUENCE</scope>
</reference>
<dbReference type="InterPro" id="IPR009356">
    <property type="entry name" value="NAD_DH_su4L"/>
</dbReference>
<keyword evidence="1" id="KW-1133">Transmembrane helix</keyword>
<keyword evidence="1" id="KW-0812">Transmembrane</keyword>
<feature type="transmembrane region" description="Helical" evidence="1">
    <location>
        <begin position="51"/>
        <end position="75"/>
    </location>
</feature>
<dbReference type="RefSeq" id="YP_009327973.1">
    <property type="nucleotide sequence ID" value="NC_032067.1"/>
</dbReference>
<gene>
    <name evidence="2" type="primary">nad4L</name>
</gene>
<geneLocation type="mitochondrion" evidence="2"/>
<feature type="transmembrane region" description="Helical" evidence="1">
    <location>
        <begin position="6"/>
        <end position="30"/>
    </location>
</feature>
<dbReference type="EMBL" id="KU559932">
    <property type="protein sequence ID" value="APC62893.1"/>
    <property type="molecule type" value="Genomic_DNA"/>
</dbReference>
<proteinExistence type="predicted"/>
<keyword evidence="1" id="KW-0472">Membrane</keyword>
<evidence type="ECO:0000256" key="1">
    <source>
        <dbReference type="SAM" id="Phobius"/>
    </source>
</evidence>
<name>A0A1J0I300_9CEST</name>
<protein>
    <submittedName>
        <fullName evidence="2">NADH dehydrogenase subunit 4L</fullName>
    </submittedName>
</protein>
<accession>A0A1J0I300</accession>
<evidence type="ECO:0000313" key="2">
    <source>
        <dbReference type="EMBL" id="APC62893.1"/>
    </source>
</evidence>
<keyword evidence="2" id="KW-0496">Mitochondrion</keyword>
<organism evidence="2">
    <name type="scientific">Cladotaenia vulturi</name>
    <dbReference type="NCBI Taxonomy" id="1917734"/>
    <lineage>
        <taxon>Eukaryota</taxon>
        <taxon>Metazoa</taxon>
        <taxon>Spiralia</taxon>
        <taxon>Lophotrochozoa</taxon>
        <taxon>Platyhelminthes</taxon>
        <taxon>Cestoda</taxon>
        <taxon>Eucestoda</taxon>
        <taxon>Cyclophyllidea</taxon>
        <taxon>Paruterinidae</taxon>
        <taxon>Cladotaenia</taxon>
    </lineage>
</organism>
<dbReference type="AlphaFoldDB" id="A0A1J0I300"/>
<sequence length="86" mass="9978">MVTIFMIFFCVILMSFFLLFDRFLNCLIVLENFNVLILLFCLYSSVFDSHVIFVSLMVISTVEVIIGLIVLTHVWECSGWLELVGF</sequence>